<feature type="transmembrane region" description="Helical" evidence="1">
    <location>
        <begin position="78"/>
        <end position="97"/>
    </location>
</feature>
<keyword evidence="1" id="KW-0812">Transmembrane</keyword>
<organism evidence="3 4">
    <name type="scientific">Glycomyces rhizosphaerae</name>
    <dbReference type="NCBI Taxonomy" id="2054422"/>
    <lineage>
        <taxon>Bacteria</taxon>
        <taxon>Bacillati</taxon>
        <taxon>Actinomycetota</taxon>
        <taxon>Actinomycetes</taxon>
        <taxon>Glycomycetales</taxon>
        <taxon>Glycomycetaceae</taxon>
        <taxon>Glycomyces</taxon>
    </lineage>
</organism>
<name>A0ABV7Q1T5_9ACTN</name>
<keyword evidence="1" id="KW-1133">Transmembrane helix</keyword>
<proteinExistence type="predicted"/>
<evidence type="ECO:0000313" key="3">
    <source>
        <dbReference type="EMBL" id="MFC3493736.1"/>
    </source>
</evidence>
<feature type="transmembrane region" description="Helical" evidence="1">
    <location>
        <begin position="12"/>
        <end position="34"/>
    </location>
</feature>
<evidence type="ECO:0000313" key="4">
    <source>
        <dbReference type="Proteomes" id="UP001595712"/>
    </source>
</evidence>
<feature type="domain" description="DUF7144" evidence="2">
    <location>
        <begin position="12"/>
        <end position="123"/>
    </location>
</feature>
<accession>A0ABV7Q1T5</accession>
<keyword evidence="4" id="KW-1185">Reference proteome</keyword>
<evidence type="ECO:0000256" key="1">
    <source>
        <dbReference type="SAM" id="Phobius"/>
    </source>
</evidence>
<sequence>MASRTIASTRLIFPALLLVIGGCWQGIEGIAAIVRGGYFVAPPGYAFSFSIAGWGWVHLIVGVFAIAVGIGLVIGRPLAWLLALILASASLISNFLWLPIEPGWSVAVIALDVLVIWSLATARDRPSTGVTGEHHT</sequence>
<comment type="caution">
    <text evidence="3">The sequence shown here is derived from an EMBL/GenBank/DDBJ whole genome shotgun (WGS) entry which is preliminary data.</text>
</comment>
<reference evidence="4" key="1">
    <citation type="journal article" date="2019" name="Int. J. Syst. Evol. Microbiol.">
        <title>The Global Catalogue of Microorganisms (GCM) 10K type strain sequencing project: providing services to taxonomists for standard genome sequencing and annotation.</title>
        <authorList>
            <consortium name="The Broad Institute Genomics Platform"/>
            <consortium name="The Broad Institute Genome Sequencing Center for Infectious Disease"/>
            <person name="Wu L."/>
            <person name="Ma J."/>
        </authorList>
    </citation>
    <scope>NUCLEOTIDE SEQUENCE [LARGE SCALE GENOMIC DNA]</scope>
    <source>
        <strain evidence="4">CGMCC 4.7396</strain>
    </source>
</reference>
<dbReference type="Pfam" id="PF23636">
    <property type="entry name" value="DUF7144"/>
    <property type="match status" value="1"/>
</dbReference>
<gene>
    <name evidence="3" type="ORF">ACFO8M_14745</name>
</gene>
<feature type="transmembrane region" description="Helical" evidence="1">
    <location>
        <begin position="54"/>
        <end position="73"/>
    </location>
</feature>
<keyword evidence="1" id="KW-0472">Membrane</keyword>
<protein>
    <recommendedName>
        <fullName evidence="2">DUF7144 domain-containing protein</fullName>
    </recommendedName>
</protein>
<evidence type="ECO:0000259" key="2">
    <source>
        <dbReference type="Pfam" id="PF23636"/>
    </source>
</evidence>
<dbReference type="EMBL" id="JBHRWO010000012">
    <property type="protein sequence ID" value="MFC3493736.1"/>
    <property type="molecule type" value="Genomic_DNA"/>
</dbReference>
<dbReference type="Proteomes" id="UP001595712">
    <property type="component" value="Unassembled WGS sequence"/>
</dbReference>
<dbReference type="PROSITE" id="PS51257">
    <property type="entry name" value="PROKAR_LIPOPROTEIN"/>
    <property type="match status" value="1"/>
</dbReference>
<dbReference type="InterPro" id="IPR055568">
    <property type="entry name" value="DUF7144"/>
</dbReference>
<dbReference type="RefSeq" id="WP_387976695.1">
    <property type="nucleotide sequence ID" value="NZ_JBHRWO010000012.1"/>
</dbReference>
<feature type="transmembrane region" description="Helical" evidence="1">
    <location>
        <begin position="103"/>
        <end position="120"/>
    </location>
</feature>